<accession>A0A074Z304</accession>
<dbReference type="Proteomes" id="UP000054324">
    <property type="component" value="Unassembled WGS sequence"/>
</dbReference>
<reference evidence="1 2" key="1">
    <citation type="submission" date="2013-11" db="EMBL/GenBank/DDBJ databases">
        <title>Opisthorchis viverrini - life in the bile duct.</title>
        <authorList>
            <person name="Young N.D."/>
            <person name="Nagarajan N."/>
            <person name="Lin S.J."/>
            <person name="Korhonen P.K."/>
            <person name="Jex A.R."/>
            <person name="Hall R.S."/>
            <person name="Safavi-Hemami H."/>
            <person name="Kaewkong W."/>
            <person name="Bertrand D."/>
            <person name="Gao S."/>
            <person name="Seet Q."/>
            <person name="Wongkham S."/>
            <person name="Teh B.T."/>
            <person name="Wongkham C."/>
            <person name="Intapan P.M."/>
            <person name="Maleewong W."/>
            <person name="Yang X."/>
            <person name="Hu M."/>
            <person name="Wang Z."/>
            <person name="Hofmann A."/>
            <person name="Sternberg P.W."/>
            <person name="Tan P."/>
            <person name="Wang J."/>
            <person name="Gasser R.B."/>
        </authorList>
    </citation>
    <scope>NUCLEOTIDE SEQUENCE [LARGE SCALE GENOMIC DNA]</scope>
</reference>
<protein>
    <submittedName>
        <fullName evidence="1">Uncharacterized protein</fullName>
    </submittedName>
</protein>
<evidence type="ECO:0000313" key="2">
    <source>
        <dbReference type="Proteomes" id="UP000054324"/>
    </source>
</evidence>
<sequence length="154" mass="17442">MALEHPFSAYAFQVTSRKLRGLRPALRISENGSPPPAMAPLDTTVPTAHQWYVTDFYWRGRIDDKRVCLHCTQALASSSVHDHVTQQVVEPDVARLSDLSLEEVADRPMYTRPWDFVEDAPKCHGHPQIWNFCVNSRPIINNGASCKKQLGPFE</sequence>
<name>A0A074Z304_OPIVI</name>
<dbReference type="KEGG" id="ovi:T265_11431"/>
<dbReference type="RefSeq" id="XP_009176350.1">
    <property type="nucleotide sequence ID" value="XM_009178086.1"/>
</dbReference>
<dbReference type="EMBL" id="KL597120">
    <property type="protein sequence ID" value="KER19907.1"/>
    <property type="molecule type" value="Genomic_DNA"/>
</dbReference>
<evidence type="ECO:0000313" key="1">
    <source>
        <dbReference type="EMBL" id="KER19907.1"/>
    </source>
</evidence>
<keyword evidence="2" id="KW-1185">Reference proteome</keyword>
<gene>
    <name evidence="1" type="ORF">T265_11431</name>
</gene>
<dbReference type="GeneID" id="20325599"/>
<organism evidence="1 2">
    <name type="scientific">Opisthorchis viverrini</name>
    <name type="common">Southeast Asian liver fluke</name>
    <dbReference type="NCBI Taxonomy" id="6198"/>
    <lineage>
        <taxon>Eukaryota</taxon>
        <taxon>Metazoa</taxon>
        <taxon>Spiralia</taxon>
        <taxon>Lophotrochozoa</taxon>
        <taxon>Platyhelminthes</taxon>
        <taxon>Trematoda</taxon>
        <taxon>Digenea</taxon>
        <taxon>Opisthorchiida</taxon>
        <taxon>Opisthorchiata</taxon>
        <taxon>Opisthorchiidae</taxon>
        <taxon>Opisthorchis</taxon>
    </lineage>
</organism>
<proteinExistence type="predicted"/>
<dbReference type="CTD" id="20325599"/>
<dbReference type="AlphaFoldDB" id="A0A074Z304"/>